<sequence length="186" mass="20486">MTVTAHVTSRKGTLSKKSYLVTLLGPIIMALLAGCGSEEGPQLNQDHVASSQSPSTSPEANAKTYRFGETHQGEYTVKVDNFRTFTSSATAQRKPSSPAWAVDVTLTNNAPKQLSYKDFYIFGTMDGTHRFEIIDDGEFTVERDMFVLQPTETATFPMGFVGEGREHAIEISRQGSSEVLRFTDHP</sequence>
<dbReference type="RefSeq" id="WP_142000660.1">
    <property type="nucleotide sequence ID" value="NZ_VFML01000001.1"/>
</dbReference>
<name>A0A542DPT9_AMYCI</name>
<proteinExistence type="predicted"/>
<evidence type="ECO:0008006" key="4">
    <source>
        <dbReference type="Google" id="ProtNLM"/>
    </source>
</evidence>
<dbReference type="EMBL" id="VFML01000001">
    <property type="protein sequence ID" value="TQJ05076.1"/>
    <property type="molecule type" value="Genomic_DNA"/>
</dbReference>
<feature type="compositionally biased region" description="Polar residues" evidence="1">
    <location>
        <begin position="42"/>
        <end position="59"/>
    </location>
</feature>
<keyword evidence="3" id="KW-1185">Reference proteome</keyword>
<evidence type="ECO:0000313" key="3">
    <source>
        <dbReference type="Proteomes" id="UP000320876"/>
    </source>
</evidence>
<accession>A0A542DPT9</accession>
<evidence type="ECO:0000313" key="2">
    <source>
        <dbReference type="EMBL" id="TQJ05076.1"/>
    </source>
</evidence>
<dbReference type="Proteomes" id="UP000320876">
    <property type="component" value="Unassembled WGS sequence"/>
</dbReference>
<comment type="caution">
    <text evidence="2">The sequence shown here is derived from an EMBL/GenBank/DDBJ whole genome shotgun (WGS) entry which is preliminary data.</text>
</comment>
<feature type="region of interest" description="Disordered" evidence="1">
    <location>
        <begin position="42"/>
        <end position="61"/>
    </location>
</feature>
<protein>
    <recommendedName>
        <fullName evidence="4">DUF4352 domain-containing protein</fullName>
    </recommendedName>
</protein>
<gene>
    <name evidence="2" type="ORF">FB471_4899</name>
</gene>
<organism evidence="2 3">
    <name type="scientific">Amycolatopsis cihanbeyliensis</name>
    <dbReference type="NCBI Taxonomy" id="1128664"/>
    <lineage>
        <taxon>Bacteria</taxon>
        <taxon>Bacillati</taxon>
        <taxon>Actinomycetota</taxon>
        <taxon>Actinomycetes</taxon>
        <taxon>Pseudonocardiales</taxon>
        <taxon>Pseudonocardiaceae</taxon>
        <taxon>Amycolatopsis</taxon>
    </lineage>
</organism>
<evidence type="ECO:0000256" key="1">
    <source>
        <dbReference type="SAM" id="MobiDB-lite"/>
    </source>
</evidence>
<reference evidence="2 3" key="1">
    <citation type="submission" date="2019-06" db="EMBL/GenBank/DDBJ databases">
        <title>Sequencing the genomes of 1000 actinobacteria strains.</title>
        <authorList>
            <person name="Klenk H.-P."/>
        </authorList>
    </citation>
    <scope>NUCLEOTIDE SEQUENCE [LARGE SCALE GENOMIC DNA]</scope>
    <source>
        <strain evidence="2 3">DSM 45679</strain>
    </source>
</reference>
<dbReference type="AlphaFoldDB" id="A0A542DPT9"/>